<evidence type="ECO:0000313" key="3">
    <source>
        <dbReference type="Proteomes" id="UP000070186"/>
    </source>
</evidence>
<dbReference type="Gene3D" id="3.10.450.50">
    <property type="match status" value="1"/>
</dbReference>
<dbReference type="STRING" id="281362.AT959_10835"/>
<evidence type="ECO:0000256" key="1">
    <source>
        <dbReference type="SAM" id="MobiDB-lite"/>
    </source>
</evidence>
<organism evidence="2 3">
    <name type="scientific">Dechloromonas denitrificans</name>
    <dbReference type="NCBI Taxonomy" id="281362"/>
    <lineage>
        <taxon>Bacteria</taxon>
        <taxon>Pseudomonadati</taxon>
        <taxon>Pseudomonadota</taxon>
        <taxon>Betaproteobacteria</taxon>
        <taxon>Rhodocyclales</taxon>
        <taxon>Azonexaceae</taxon>
        <taxon>Dechloromonas</taxon>
    </lineage>
</organism>
<dbReference type="InterPro" id="IPR004027">
    <property type="entry name" value="SEC_C_motif"/>
</dbReference>
<dbReference type="EMBL" id="LODL01000019">
    <property type="protein sequence ID" value="KXB31171.1"/>
    <property type="molecule type" value="Genomic_DNA"/>
</dbReference>
<dbReference type="Proteomes" id="UP000070186">
    <property type="component" value="Unassembled WGS sequence"/>
</dbReference>
<accession>A0A133XJR7</accession>
<dbReference type="InterPro" id="IPR011978">
    <property type="entry name" value="YgfB-like"/>
</dbReference>
<dbReference type="PANTHER" id="PTHR33747:SF1">
    <property type="entry name" value="ADENYLATE CYCLASE-ASSOCIATED CAP C-TERMINAL DOMAIN-CONTAINING PROTEIN"/>
    <property type="match status" value="1"/>
</dbReference>
<feature type="region of interest" description="Disordered" evidence="1">
    <location>
        <begin position="196"/>
        <end position="231"/>
    </location>
</feature>
<dbReference type="RefSeq" id="WP_066882974.1">
    <property type="nucleotide sequence ID" value="NZ_LODL01000019.1"/>
</dbReference>
<dbReference type="InterPro" id="IPR036255">
    <property type="entry name" value="YgfB-like_sf"/>
</dbReference>
<comment type="caution">
    <text evidence="2">The sequence shown here is derived from an EMBL/GenBank/DDBJ whole genome shotgun (WGS) entry which is preliminary data.</text>
</comment>
<dbReference type="SUPFAM" id="SSF103642">
    <property type="entry name" value="Sec-C motif"/>
    <property type="match status" value="1"/>
</dbReference>
<evidence type="ECO:0000313" key="2">
    <source>
        <dbReference type="EMBL" id="KXB31171.1"/>
    </source>
</evidence>
<dbReference type="SUPFAM" id="SSF101327">
    <property type="entry name" value="YgfB-like"/>
    <property type="match status" value="1"/>
</dbReference>
<sequence>MNANPLTDADLDRLEQLLEDDVFQEDSMRLDEIQAILCAIVSGPEPVLPSVWLPDVLGKGMENASHPVVAECMELLMRLNNDIAAALLADETVAPVLYPLDENGEEYDYAAWADSYVYGAGLAGDWFELAGKHAEDLSELLEPMFMLNGMLKEDVEKSGERWFAPAEEARLVADIEENLPVIIQTLYNFWRNKRSGGTVRHEEPKSGRNDPCPCGSGRKFKQCCGSPEKLN</sequence>
<evidence type="ECO:0008006" key="4">
    <source>
        <dbReference type="Google" id="ProtNLM"/>
    </source>
</evidence>
<name>A0A133XJR7_9RHOO</name>
<proteinExistence type="predicted"/>
<dbReference type="Pfam" id="PF03695">
    <property type="entry name" value="UPF0149"/>
    <property type="match status" value="1"/>
</dbReference>
<dbReference type="AlphaFoldDB" id="A0A133XJR7"/>
<feature type="compositionally biased region" description="Basic and acidic residues" evidence="1">
    <location>
        <begin position="199"/>
        <end position="208"/>
    </location>
</feature>
<dbReference type="Pfam" id="PF02810">
    <property type="entry name" value="SEC-C"/>
    <property type="match status" value="1"/>
</dbReference>
<protein>
    <recommendedName>
        <fullName evidence="4">YecA family protein</fullName>
    </recommendedName>
</protein>
<dbReference type="PANTHER" id="PTHR33747">
    <property type="entry name" value="UPF0225 PROTEIN SCO1677"/>
    <property type="match status" value="1"/>
</dbReference>
<dbReference type="NCBIfam" id="TIGR02292">
    <property type="entry name" value="ygfB_yecA"/>
    <property type="match status" value="1"/>
</dbReference>
<gene>
    <name evidence="2" type="ORF">AT959_10835</name>
</gene>
<reference evidence="2 3" key="1">
    <citation type="submission" date="2015-12" db="EMBL/GenBank/DDBJ databases">
        <title>Nitrous oxide reduction kinetics distinguish bacteria harboring typical versus atypical NosZ.</title>
        <authorList>
            <person name="Yoon S."/>
            <person name="Nissen S."/>
            <person name="Park D."/>
            <person name="Sanford R.A."/>
            <person name="Loeffler F.E."/>
        </authorList>
    </citation>
    <scope>NUCLEOTIDE SEQUENCE [LARGE SCALE GENOMIC DNA]</scope>
    <source>
        <strain evidence="2 3">ATCC BAA-841</strain>
    </source>
</reference>
<keyword evidence="3" id="KW-1185">Reference proteome</keyword>